<accession>A0A9D1FXB6</accession>
<organism evidence="2 3">
    <name type="scientific">Candidatus Scatenecus faecavium</name>
    <dbReference type="NCBI Taxonomy" id="2840915"/>
    <lineage>
        <taxon>Bacteria</taxon>
        <taxon>Candidatus Scatenecus</taxon>
    </lineage>
</organism>
<gene>
    <name evidence="2" type="ORF">IAD41_09555</name>
</gene>
<reference evidence="2" key="1">
    <citation type="submission" date="2020-10" db="EMBL/GenBank/DDBJ databases">
        <authorList>
            <person name="Gilroy R."/>
        </authorList>
    </citation>
    <scope>NUCLEOTIDE SEQUENCE</scope>
    <source>
        <strain evidence="2">CHK152-2994</strain>
    </source>
</reference>
<evidence type="ECO:0000313" key="3">
    <source>
        <dbReference type="Proteomes" id="UP000824139"/>
    </source>
</evidence>
<evidence type="ECO:0000313" key="2">
    <source>
        <dbReference type="EMBL" id="HIS83834.1"/>
    </source>
</evidence>
<keyword evidence="1" id="KW-0732">Signal</keyword>
<feature type="chain" id="PRO_5039721232" evidence="1">
    <location>
        <begin position="26"/>
        <end position="228"/>
    </location>
</feature>
<dbReference type="EMBL" id="DVJO01000210">
    <property type="protein sequence ID" value="HIS83834.1"/>
    <property type="molecule type" value="Genomic_DNA"/>
</dbReference>
<dbReference type="Proteomes" id="UP000824139">
    <property type="component" value="Unassembled WGS sequence"/>
</dbReference>
<protein>
    <submittedName>
        <fullName evidence="2">Uncharacterized protein</fullName>
    </submittedName>
</protein>
<reference evidence="2" key="2">
    <citation type="journal article" date="2021" name="PeerJ">
        <title>Extensive microbial diversity within the chicken gut microbiome revealed by metagenomics and culture.</title>
        <authorList>
            <person name="Gilroy R."/>
            <person name="Ravi A."/>
            <person name="Getino M."/>
            <person name="Pursley I."/>
            <person name="Horton D.L."/>
            <person name="Alikhan N.F."/>
            <person name="Baker D."/>
            <person name="Gharbi K."/>
            <person name="Hall N."/>
            <person name="Watson M."/>
            <person name="Adriaenssens E.M."/>
            <person name="Foster-Nyarko E."/>
            <person name="Jarju S."/>
            <person name="Secka A."/>
            <person name="Antonio M."/>
            <person name="Oren A."/>
            <person name="Chaudhuri R.R."/>
            <person name="La Ragione R."/>
            <person name="Hildebrand F."/>
            <person name="Pallen M.J."/>
        </authorList>
    </citation>
    <scope>NUCLEOTIDE SEQUENCE</scope>
    <source>
        <strain evidence="2">CHK152-2994</strain>
    </source>
</reference>
<proteinExistence type="predicted"/>
<evidence type="ECO:0000256" key="1">
    <source>
        <dbReference type="SAM" id="SignalP"/>
    </source>
</evidence>
<feature type="signal peptide" evidence="1">
    <location>
        <begin position="1"/>
        <end position="25"/>
    </location>
</feature>
<sequence length="228" mass="26102">MMNVRRFMKLMLVMTALSMSVPVHAFGKKEEIVIPQNYPEKYNAEYVKRIKPLYKDVSEDHIFHVALDMLKNTNGEFSRRAILGSNLSQKPVRVMFKDLSTINPGYADFDALGWKKGGRLYIFINPKHKDAPPGAIAALLSHEALHQDEYNSIAEETYAWTMEASVWCEILDMYPESNENLSPLVNRENTLKKLFEKGNYSNKYIRKTVQSNEGYKGLPATSPGFEDL</sequence>
<dbReference type="AlphaFoldDB" id="A0A9D1FXB6"/>
<name>A0A9D1FXB6_9BACT</name>
<comment type="caution">
    <text evidence="2">The sequence shown here is derived from an EMBL/GenBank/DDBJ whole genome shotgun (WGS) entry which is preliminary data.</text>
</comment>